<protein>
    <submittedName>
        <fullName evidence="1">Uncharacterized protein</fullName>
    </submittedName>
</protein>
<dbReference type="EMBL" id="GBXM01054486">
    <property type="protein sequence ID" value="JAH54091.1"/>
    <property type="molecule type" value="Transcribed_RNA"/>
</dbReference>
<proteinExistence type="predicted"/>
<accession>A0A0E9TKG6</accession>
<organism evidence="1">
    <name type="scientific">Anguilla anguilla</name>
    <name type="common">European freshwater eel</name>
    <name type="synonym">Muraena anguilla</name>
    <dbReference type="NCBI Taxonomy" id="7936"/>
    <lineage>
        <taxon>Eukaryota</taxon>
        <taxon>Metazoa</taxon>
        <taxon>Chordata</taxon>
        <taxon>Craniata</taxon>
        <taxon>Vertebrata</taxon>
        <taxon>Euteleostomi</taxon>
        <taxon>Actinopterygii</taxon>
        <taxon>Neopterygii</taxon>
        <taxon>Teleostei</taxon>
        <taxon>Anguilliformes</taxon>
        <taxon>Anguillidae</taxon>
        <taxon>Anguilla</taxon>
    </lineage>
</organism>
<reference evidence="1" key="2">
    <citation type="journal article" date="2015" name="Fish Shellfish Immunol.">
        <title>Early steps in the European eel (Anguilla anguilla)-Vibrio vulnificus interaction in the gills: Role of the RtxA13 toxin.</title>
        <authorList>
            <person name="Callol A."/>
            <person name="Pajuelo D."/>
            <person name="Ebbesson L."/>
            <person name="Teles M."/>
            <person name="MacKenzie S."/>
            <person name="Amaro C."/>
        </authorList>
    </citation>
    <scope>NUCLEOTIDE SEQUENCE</scope>
</reference>
<reference evidence="1" key="1">
    <citation type="submission" date="2014-11" db="EMBL/GenBank/DDBJ databases">
        <authorList>
            <person name="Amaro Gonzalez C."/>
        </authorList>
    </citation>
    <scope>NUCLEOTIDE SEQUENCE</scope>
</reference>
<dbReference type="AlphaFoldDB" id="A0A0E9TKG6"/>
<name>A0A0E9TKG6_ANGAN</name>
<sequence length="40" mass="4660">MLVEQKLNHFTISECFIYRVPATCLADGRSRLFALRSRCN</sequence>
<evidence type="ECO:0000313" key="1">
    <source>
        <dbReference type="EMBL" id="JAH54091.1"/>
    </source>
</evidence>